<gene>
    <name evidence="4" type="ORF">PCOR1329_LOCUS80502</name>
</gene>
<dbReference type="EMBL" id="CAUYUJ010021408">
    <property type="protein sequence ID" value="CAK0904522.1"/>
    <property type="molecule type" value="Genomic_DNA"/>
</dbReference>
<feature type="compositionally biased region" description="Low complexity" evidence="1">
    <location>
        <begin position="445"/>
        <end position="457"/>
    </location>
</feature>
<dbReference type="Gene3D" id="1.10.287.70">
    <property type="match status" value="1"/>
</dbReference>
<evidence type="ECO:0000256" key="2">
    <source>
        <dbReference type="SAM" id="Phobius"/>
    </source>
</evidence>
<keyword evidence="2" id="KW-0812">Transmembrane</keyword>
<comment type="caution">
    <text evidence="4">The sequence shown here is derived from an EMBL/GenBank/DDBJ whole genome shotgun (WGS) entry which is preliminary data.</text>
</comment>
<feature type="transmembrane region" description="Helical" evidence="2">
    <location>
        <begin position="34"/>
        <end position="56"/>
    </location>
</feature>
<dbReference type="PRINTS" id="PR00177">
    <property type="entry name" value="NMDARECEPTOR"/>
</dbReference>
<dbReference type="InterPro" id="IPR001320">
    <property type="entry name" value="Iontro_rcpt_C"/>
</dbReference>
<dbReference type="Proteomes" id="UP001189429">
    <property type="component" value="Unassembled WGS sequence"/>
</dbReference>
<feature type="transmembrane region" description="Helical" evidence="2">
    <location>
        <begin position="112"/>
        <end position="135"/>
    </location>
</feature>
<feature type="compositionally biased region" description="Basic and acidic residues" evidence="1">
    <location>
        <begin position="406"/>
        <end position="416"/>
    </location>
</feature>
<proteinExistence type="predicted"/>
<feature type="region of interest" description="Disordered" evidence="1">
    <location>
        <begin position="372"/>
        <end position="491"/>
    </location>
</feature>
<evidence type="ECO:0000313" key="5">
    <source>
        <dbReference type="Proteomes" id="UP001189429"/>
    </source>
</evidence>
<keyword evidence="2" id="KW-0472">Membrane</keyword>
<feature type="domain" description="Ionotropic glutamate receptor C-terminal" evidence="3">
    <location>
        <begin position="65"/>
        <end position="313"/>
    </location>
</feature>
<feature type="compositionally biased region" description="Gly residues" evidence="1">
    <location>
        <begin position="385"/>
        <end position="395"/>
    </location>
</feature>
<accession>A0ABN9Y1N4</accession>
<keyword evidence="2" id="KW-1133">Transmembrane helix</keyword>
<feature type="transmembrane region" description="Helical" evidence="2">
    <location>
        <begin position="303"/>
        <end position="323"/>
    </location>
</feature>
<protein>
    <recommendedName>
        <fullName evidence="3">Ionotropic glutamate receptor C-terminal domain-containing protein</fullName>
    </recommendedName>
</protein>
<evidence type="ECO:0000313" key="4">
    <source>
        <dbReference type="EMBL" id="CAK0904522.1"/>
    </source>
</evidence>
<evidence type="ECO:0000256" key="1">
    <source>
        <dbReference type="SAM" id="MobiDB-lite"/>
    </source>
</evidence>
<name>A0ABN9Y1N4_9DINO</name>
<organism evidence="4 5">
    <name type="scientific">Prorocentrum cordatum</name>
    <dbReference type="NCBI Taxonomy" id="2364126"/>
    <lineage>
        <taxon>Eukaryota</taxon>
        <taxon>Sar</taxon>
        <taxon>Alveolata</taxon>
        <taxon>Dinophyceae</taxon>
        <taxon>Prorocentrales</taxon>
        <taxon>Prorocentraceae</taxon>
        <taxon>Prorocentrum</taxon>
    </lineage>
</organism>
<evidence type="ECO:0000259" key="3">
    <source>
        <dbReference type="Pfam" id="PF00060"/>
    </source>
</evidence>
<keyword evidence="5" id="KW-1185">Reference proteome</keyword>
<sequence>MKELHLGCNLRCRSWICLSCQLFMGSTTKQRSWIVSWHLPGLCLDHCGWYFLGFLLQRRGFYLFEKDYSNDMWDQSDKGHKKLLNSLFMGMTSYTGSQPFAPRTNTGKMLSLTYSFFILLLVSAYTANLAVFLVVEQSVNVCNSFDTCVSDGRHVCVMGGTELDEWLTGSYGHLDRSHKVVRTTASPWSGLVDGECDIVVDSVIGYEIAKVSKDSNPDCTLSRSGEATLQHYGGGWMTRTDYADKCTPVLRDALAVHMLTLSTSGEIQGMLDSFLRAQQSQTACADSDGKVSTEVEGLDWDAMLGPLVIHAIGVALAFALYIFRIFRKRRRRSKEPAEREDDEVARDVCHVREQLDRLVMAVLADPAALLPRRRRGSAGSASEGGSAGAGARGGGPWPPCEAGCPAEDRERRRACDEAEDVAVPRSPEDVDVPRSPRARVRGRRPSQVACDAAVGDADAADRRVAWPSGTLTPTWPDGGNGSPARDADLISPVRCSVEV</sequence>
<reference evidence="4" key="1">
    <citation type="submission" date="2023-10" db="EMBL/GenBank/DDBJ databases">
        <authorList>
            <person name="Chen Y."/>
            <person name="Shah S."/>
            <person name="Dougan E. K."/>
            <person name="Thang M."/>
            <person name="Chan C."/>
        </authorList>
    </citation>
    <scope>NUCLEOTIDE SEQUENCE [LARGE SCALE GENOMIC DNA]</scope>
</reference>
<dbReference type="Pfam" id="PF00060">
    <property type="entry name" value="Lig_chan"/>
    <property type="match status" value="1"/>
</dbReference>
<dbReference type="InterPro" id="IPR001508">
    <property type="entry name" value="Iono_Glu_rcpt_met"/>
</dbReference>